<evidence type="ECO:0000259" key="2">
    <source>
        <dbReference type="PROSITE" id="PS50020"/>
    </source>
</evidence>
<evidence type="ECO:0000256" key="1">
    <source>
        <dbReference type="SAM" id="MobiDB-lite"/>
    </source>
</evidence>
<feature type="domain" description="WW" evidence="2">
    <location>
        <begin position="16"/>
        <end position="50"/>
    </location>
</feature>
<accession>A0A0J0XZ62</accession>
<dbReference type="SUPFAM" id="SSF51045">
    <property type="entry name" value="WW domain"/>
    <property type="match status" value="1"/>
</dbReference>
<feature type="compositionally biased region" description="Low complexity" evidence="1">
    <location>
        <begin position="252"/>
        <end position="268"/>
    </location>
</feature>
<feature type="compositionally biased region" description="Gly residues" evidence="1">
    <location>
        <begin position="389"/>
        <end position="405"/>
    </location>
</feature>
<organism evidence="3 4">
    <name type="scientific">Cutaneotrichosporon oleaginosum</name>
    <dbReference type="NCBI Taxonomy" id="879819"/>
    <lineage>
        <taxon>Eukaryota</taxon>
        <taxon>Fungi</taxon>
        <taxon>Dikarya</taxon>
        <taxon>Basidiomycota</taxon>
        <taxon>Agaricomycotina</taxon>
        <taxon>Tremellomycetes</taxon>
        <taxon>Trichosporonales</taxon>
        <taxon>Trichosporonaceae</taxon>
        <taxon>Cutaneotrichosporon</taxon>
    </lineage>
</organism>
<dbReference type="PROSITE" id="PS50020">
    <property type="entry name" value="WW_DOMAIN_2"/>
    <property type="match status" value="1"/>
</dbReference>
<gene>
    <name evidence="3" type="ORF">CC85DRAFT_309966</name>
</gene>
<evidence type="ECO:0000313" key="3">
    <source>
        <dbReference type="EMBL" id="KLT46331.1"/>
    </source>
</evidence>
<dbReference type="InterPro" id="IPR036020">
    <property type="entry name" value="WW_dom_sf"/>
</dbReference>
<feature type="region of interest" description="Disordered" evidence="1">
    <location>
        <begin position="166"/>
        <end position="405"/>
    </location>
</feature>
<feature type="compositionally biased region" description="Pro residues" evidence="1">
    <location>
        <begin position="220"/>
        <end position="251"/>
    </location>
</feature>
<name>A0A0J0XZ62_9TREE</name>
<dbReference type="Proteomes" id="UP000053611">
    <property type="component" value="Unassembled WGS sequence"/>
</dbReference>
<evidence type="ECO:0000313" key="4">
    <source>
        <dbReference type="Proteomes" id="UP000053611"/>
    </source>
</evidence>
<sequence>MASPTATPPAGAYSSPCLPPEWMWQYSPEADEVYFVHPPTDQRVWEHPQGPDAETAFYQWLGSQLGAGGFSGTPPLSGAPLNRSLSAPMPAGAAGGSAADFYNSGPAAHEYPDAFSPGMPGLHDAPDGPTDRGLFTHGFGRPVKSSGWNFKLKDFFVGDFHYRPPPPRPQHLKPSHQALLGPAPGSGATHAPTFGTFKPPSLSYGRPNTYSADYLGPEPLITPFPPPAPPAAPPKPQPQPSTVPSPPPPYQPTNAGQYQHPGQGYAQGQYGGTSPRPPTFQQPHAQPQSNPYAQPNYARPPQPQQPQQQQTLSPTMNALAASPSGGGGYVPQYNNYNYAPRPPGAGGYTPGKINAGAFKPRPRGEGEDWSEQPAEWAQPVWQGSSQWGPGQGQGQGQGHGHGQWQ</sequence>
<dbReference type="InterPro" id="IPR001202">
    <property type="entry name" value="WW_dom"/>
</dbReference>
<dbReference type="AlphaFoldDB" id="A0A0J0XZ62"/>
<dbReference type="GeneID" id="28986476"/>
<proteinExistence type="predicted"/>
<keyword evidence="4" id="KW-1185">Reference proteome</keyword>
<protein>
    <recommendedName>
        <fullName evidence="2">WW domain-containing protein</fullName>
    </recommendedName>
</protein>
<dbReference type="EMBL" id="KQ087177">
    <property type="protein sequence ID" value="KLT46331.1"/>
    <property type="molecule type" value="Genomic_DNA"/>
</dbReference>
<dbReference type="RefSeq" id="XP_018282822.1">
    <property type="nucleotide sequence ID" value="XM_018425873.1"/>
</dbReference>
<dbReference type="STRING" id="879819.A0A0J0XZ62"/>
<reference evidence="3 4" key="1">
    <citation type="submission" date="2015-03" db="EMBL/GenBank/DDBJ databases">
        <title>Genomics and transcriptomics of the oil-accumulating basidiomycete yeast T. oleaginosus allow insights into substrate utilization and the diverse evolutionary trajectories of mating systems in fungi.</title>
        <authorList>
            <consortium name="DOE Joint Genome Institute"/>
            <person name="Kourist R."/>
            <person name="Kracht O."/>
            <person name="Bracharz F."/>
            <person name="Lipzen A."/>
            <person name="Nolan M."/>
            <person name="Ohm R."/>
            <person name="Grigoriev I."/>
            <person name="Sun S."/>
            <person name="Heitman J."/>
            <person name="Bruck T."/>
            <person name="Nowrousian M."/>
        </authorList>
    </citation>
    <scope>NUCLEOTIDE SEQUENCE [LARGE SCALE GENOMIC DNA]</scope>
    <source>
        <strain evidence="3 4">IBC0246</strain>
    </source>
</reference>